<comment type="caution">
    <text evidence="4">The sequence shown here is derived from an EMBL/GenBank/DDBJ whole genome shotgun (WGS) entry which is preliminary data.</text>
</comment>
<reference evidence="4 5" key="1">
    <citation type="submission" date="2019-04" db="EMBL/GenBank/DDBJ databases">
        <title>Natronospirillum operosus gen. nov., sp. nov., a haloalkaliphilic satellite isolated from decaying biomass of laboratory culture of cyanobacterium Geitlerinema sp. and proposal of Natronospirillaceae fam. nov. and Saccharospirillaceae fam. nov.</title>
        <authorList>
            <person name="Kevbrin V."/>
            <person name="Boltyanskaya Y."/>
            <person name="Koziaeva V."/>
            <person name="Grouzdev D.S."/>
            <person name="Park M."/>
            <person name="Cho J."/>
        </authorList>
    </citation>
    <scope>NUCLEOTIDE SEQUENCE [LARGE SCALE GENOMIC DNA]</scope>
    <source>
        <strain evidence="4 5">G-116</strain>
    </source>
</reference>
<keyword evidence="5" id="KW-1185">Reference proteome</keyword>
<gene>
    <name evidence="4" type="ORF">E4656_08605</name>
</gene>
<protein>
    <submittedName>
        <fullName evidence="4">GGDEF domain-containing protein</fullName>
    </submittedName>
</protein>
<dbReference type="Pfam" id="PF00563">
    <property type="entry name" value="EAL"/>
    <property type="match status" value="1"/>
</dbReference>
<dbReference type="SMART" id="SM00267">
    <property type="entry name" value="GGDEF"/>
    <property type="match status" value="1"/>
</dbReference>
<evidence type="ECO:0000313" key="4">
    <source>
        <dbReference type="EMBL" id="TGG94217.1"/>
    </source>
</evidence>
<evidence type="ECO:0000259" key="3">
    <source>
        <dbReference type="PROSITE" id="PS50887"/>
    </source>
</evidence>
<dbReference type="InterPro" id="IPR035919">
    <property type="entry name" value="EAL_sf"/>
</dbReference>
<dbReference type="SUPFAM" id="SSF55073">
    <property type="entry name" value="Nucleotide cyclase"/>
    <property type="match status" value="1"/>
</dbReference>
<dbReference type="CDD" id="cd01948">
    <property type="entry name" value="EAL"/>
    <property type="match status" value="1"/>
</dbReference>
<dbReference type="PROSITE" id="PS50883">
    <property type="entry name" value="EAL"/>
    <property type="match status" value="1"/>
</dbReference>
<feature type="domain" description="GGDEF" evidence="3">
    <location>
        <begin position="174"/>
        <end position="304"/>
    </location>
</feature>
<dbReference type="Gene3D" id="3.20.20.450">
    <property type="entry name" value="EAL domain"/>
    <property type="match status" value="1"/>
</dbReference>
<keyword evidence="1" id="KW-0472">Membrane</keyword>
<evidence type="ECO:0000259" key="2">
    <source>
        <dbReference type="PROSITE" id="PS50883"/>
    </source>
</evidence>
<keyword evidence="1" id="KW-0812">Transmembrane</keyword>
<dbReference type="AlphaFoldDB" id="A0A4Z0W9C8"/>
<name>A0A4Z0W9C8_9GAMM</name>
<feature type="domain" description="EAL" evidence="2">
    <location>
        <begin position="314"/>
        <end position="563"/>
    </location>
</feature>
<dbReference type="Gene3D" id="3.30.70.270">
    <property type="match status" value="1"/>
</dbReference>
<dbReference type="Proteomes" id="UP000297475">
    <property type="component" value="Unassembled WGS sequence"/>
</dbReference>
<evidence type="ECO:0000313" key="5">
    <source>
        <dbReference type="Proteomes" id="UP000297475"/>
    </source>
</evidence>
<dbReference type="SUPFAM" id="SSF141868">
    <property type="entry name" value="EAL domain-like"/>
    <property type="match status" value="1"/>
</dbReference>
<dbReference type="InterPro" id="IPR001633">
    <property type="entry name" value="EAL_dom"/>
</dbReference>
<dbReference type="PANTHER" id="PTHR33121:SF19">
    <property type="entry name" value="CYCLIC DI-GMP PHOSPHODIESTERASE PA2567"/>
    <property type="match status" value="1"/>
</dbReference>
<dbReference type="GO" id="GO:0071111">
    <property type="term" value="F:cyclic-guanylate-specific phosphodiesterase activity"/>
    <property type="evidence" value="ECO:0007669"/>
    <property type="project" value="InterPro"/>
</dbReference>
<feature type="transmembrane region" description="Helical" evidence="1">
    <location>
        <begin position="32"/>
        <end position="49"/>
    </location>
</feature>
<dbReference type="PROSITE" id="PS50887">
    <property type="entry name" value="GGDEF"/>
    <property type="match status" value="1"/>
</dbReference>
<keyword evidence="1" id="KW-1133">Transmembrane helix</keyword>
<feature type="transmembrane region" description="Helical" evidence="1">
    <location>
        <begin position="106"/>
        <end position="124"/>
    </location>
</feature>
<evidence type="ECO:0000256" key="1">
    <source>
        <dbReference type="SAM" id="Phobius"/>
    </source>
</evidence>
<sequence length="563" mass="62921">MSNSNAQPKADSFLLWLRRLSLPSLQSHRARLLYLFTLLGLGTLIVYATGGTSFAYPYLLLIPIVLAANWYHLRGALLMSIAAGFAVGPWMPMQVLTGEMQPTANWVARLLLYGFIGLFVGLLFQRLNQNNRILMGAMGTDPRTGLPNQGALDSDLGRLLPQMTSGRRVDQRASSLAMLLIQVTDLNEVLEAMGTNAADELVGGLARKLKEDTPKILDVYRFGGNELIATVGHIDQESLTSVVDRIADLGEEMWELQGIPVRIQLAVGSYISTPPHIDSQEMIRRVHTALLAARDRNQFYCPYDATQEKSSVDRMLLISNLRKGLRNHELELFYQPKICLETGQSCGSEALLRWRQADGGHIAPGLFMPKVENTTLIAPVTRFVVQQSLTFLQQHPEQTVSVNFAVRNLFDKELLFDLPLMLDQAGIDPGQMEIEITERALINNPELARVIIGELRSLGFQVSLDDFGTGYSSFAYLKHLPLTGLKIDRAFVKDLEHEPRARQLMQCMVDVANALNLSVTAEGVENELQARILRDMGCQQAQGFLFARPMPLDQIRNWRPRLQ</sequence>
<proteinExistence type="predicted"/>
<dbReference type="Pfam" id="PF00990">
    <property type="entry name" value="GGDEF"/>
    <property type="match status" value="1"/>
</dbReference>
<dbReference type="OrthoDB" id="9804951at2"/>
<dbReference type="PANTHER" id="PTHR33121">
    <property type="entry name" value="CYCLIC DI-GMP PHOSPHODIESTERASE PDEF"/>
    <property type="match status" value="1"/>
</dbReference>
<dbReference type="InterPro" id="IPR043128">
    <property type="entry name" value="Rev_trsase/Diguanyl_cyclase"/>
</dbReference>
<feature type="transmembrane region" description="Helical" evidence="1">
    <location>
        <begin position="76"/>
        <end position="94"/>
    </location>
</feature>
<accession>A0A4Z0W9C8</accession>
<dbReference type="SMART" id="SM00052">
    <property type="entry name" value="EAL"/>
    <property type="match status" value="1"/>
</dbReference>
<dbReference type="EMBL" id="SRMF01000002">
    <property type="protein sequence ID" value="TGG94217.1"/>
    <property type="molecule type" value="Genomic_DNA"/>
</dbReference>
<organism evidence="4 5">
    <name type="scientific">Natronospirillum operosum</name>
    <dbReference type="NCBI Taxonomy" id="2759953"/>
    <lineage>
        <taxon>Bacteria</taxon>
        <taxon>Pseudomonadati</taxon>
        <taxon>Pseudomonadota</taxon>
        <taxon>Gammaproteobacteria</taxon>
        <taxon>Oceanospirillales</taxon>
        <taxon>Natronospirillaceae</taxon>
        <taxon>Natronospirillum</taxon>
    </lineage>
</organism>
<dbReference type="InterPro" id="IPR029787">
    <property type="entry name" value="Nucleotide_cyclase"/>
</dbReference>
<dbReference type="InterPro" id="IPR000160">
    <property type="entry name" value="GGDEF_dom"/>
</dbReference>
<dbReference type="InterPro" id="IPR050706">
    <property type="entry name" value="Cyclic-di-GMP_PDE-like"/>
</dbReference>